<dbReference type="PANTHER" id="PTHR43176:SF3">
    <property type="entry name" value="3-HYDROXYISOBUTYRYL-COA HYDROLASE, MITOCHONDRIAL"/>
    <property type="match status" value="1"/>
</dbReference>
<dbReference type="AlphaFoldDB" id="A0A378J6M5"/>
<dbReference type="GO" id="GO:0003860">
    <property type="term" value="F:3-hydroxyisobutyryl-CoA hydrolase activity"/>
    <property type="evidence" value="ECO:0007669"/>
    <property type="project" value="UniProtKB-EC"/>
</dbReference>
<evidence type="ECO:0000313" key="6">
    <source>
        <dbReference type="EMBL" id="STX43036.1"/>
    </source>
</evidence>
<dbReference type="Gene3D" id="3.90.226.10">
    <property type="entry name" value="2-enoyl-CoA Hydratase, Chain A, domain 1"/>
    <property type="match status" value="1"/>
</dbReference>
<evidence type="ECO:0000259" key="4">
    <source>
        <dbReference type="Pfam" id="PF16113"/>
    </source>
</evidence>
<dbReference type="Pfam" id="PF16113">
    <property type="entry name" value="ECH_2"/>
    <property type="match status" value="1"/>
</dbReference>
<protein>
    <recommendedName>
        <fullName evidence="2">3-hydroxyisobutyryl-CoA hydrolase</fullName>
        <ecNumber evidence="2">3.1.2.4</ecNumber>
    </recommendedName>
</protein>
<dbReference type="STRING" id="45066.Lgra_2962"/>
<dbReference type="PANTHER" id="PTHR43176">
    <property type="entry name" value="3-HYDROXYISOBUTYRYL-COA HYDROLASE-RELATED"/>
    <property type="match status" value="1"/>
</dbReference>
<keyword evidence="6" id="KW-0456">Lyase</keyword>
<dbReference type="Proteomes" id="UP000254476">
    <property type="component" value="Unassembled WGS sequence"/>
</dbReference>
<comment type="catalytic activity">
    <reaction evidence="1">
        <text>3-hydroxy-2-methylpropanoyl-CoA + H2O = 3-hydroxy-2-methylpropanoate + CoA + H(+)</text>
        <dbReference type="Rhea" id="RHEA:20888"/>
        <dbReference type="ChEBI" id="CHEBI:11805"/>
        <dbReference type="ChEBI" id="CHEBI:15377"/>
        <dbReference type="ChEBI" id="CHEBI:15378"/>
        <dbReference type="ChEBI" id="CHEBI:57287"/>
        <dbReference type="ChEBI" id="CHEBI:57340"/>
        <dbReference type="EC" id="3.1.2.4"/>
    </reaction>
</comment>
<dbReference type="OrthoDB" id="9790967at2"/>
<dbReference type="EC" id="3.1.2.4" evidence="2"/>
<dbReference type="SUPFAM" id="SSF52096">
    <property type="entry name" value="ClpP/crotonase"/>
    <property type="match status" value="1"/>
</dbReference>
<keyword evidence="3" id="KW-0378">Hydrolase</keyword>
<dbReference type="InterPro" id="IPR029045">
    <property type="entry name" value="ClpP/crotonase-like_dom_sf"/>
</dbReference>
<dbReference type="EMBL" id="LNYE01000029">
    <property type="protein sequence ID" value="KTD06185.1"/>
    <property type="molecule type" value="Genomic_DNA"/>
</dbReference>
<dbReference type="NCBIfam" id="NF004127">
    <property type="entry name" value="PRK05617.1"/>
    <property type="match status" value="1"/>
</dbReference>
<dbReference type="InterPro" id="IPR045004">
    <property type="entry name" value="ECH_dom"/>
</dbReference>
<dbReference type="RefSeq" id="WP_058500052.1">
    <property type="nucleotide sequence ID" value="NZ_CAAAHW010000001.1"/>
</dbReference>
<proteinExistence type="predicted"/>
<reference evidence="5 7" key="1">
    <citation type="submission" date="2015-11" db="EMBL/GenBank/DDBJ databases">
        <title>Genomic analysis of 38 Legionella species identifies large and diverse effector repertoires.</title>
        <authorList>
            <person name="Burstein D."/>
            <person name="Amaro F."/>
            <person name="Zusman T."/>
            <person name="Lifshitz Z."/>
            <person name="Cohen O."/>
            <person name="Gilbert J.A."/>
            <person name="Pupko T."/>
            <person name="Shuman H.A."/>
            <person name="Segal G."/>
        </authorList>
    </citation>
    <scope>NUCLEOTIDE SEQUENCE [LARGE SCALE GENOMIC DNA]</scope>
    <source>
        <strain evidence="5 7">Lyon 8420412</strain>
    </source>
</reference>
<evidence type="ECO:0000313" key="5">
    <source>
        <dbReference type="EMBL" id="KTD06185.1"/>
    </source>
</evidence>
<dbReference type="EMBL" id="UGOB01000001">
    <property type="protein sequence ID" value="STX43036.1"/>
    <property type="molecule type" value="Genomic_DNA"/>
</dbReference>
<dbReference type="GO" id="GO:0006574">
    <property type="term" value="P:L-valine catabolic process"/>
    <property type="evidence" value="ECO:0007669"/>
    <property type="project" value="TreeGrafter"/>
</dbReference>
<evidence type="ECO:0000256" key="1">
    <source>
        <dbReference type="ARBA" id="ARBA00001709"/>
    </source>
</evidence>
<evidence type="ECO:0000313" key="7">
    <source>
        <dbReference type="Proteomes" id="UP000054691"/>
    </source>
</evidence>
<dbReference type="InterPro" id="IPR032259">
    <property type="entry name" value="HIBYL-CoA-H"/>
</dbReference>
<gene>
    <name evidence="6" type="primary">echA8</name>
    <name evidence="5" type="ORF">Lgra_2962</name>
    <name evidence="6" type="ORF">NCTC12388_00922</name>
</gene>
<dbReference type="CDD" id="cd06558">
    <property type="entry name" value="crotonase-like"/>
    <property type="match status" value="1"/>
</dbReference>
<feature type="domain" description="Enoyl-CoA hydratase/isomerase" evidence="4">
    <location>
        <begin position="14"/>
        <end position="338"/>
    </location>
</feature>
<sequence length="348" mass="38871">MTNEVLFTQEGSLGVITLNRPSALNALTLTMILKMQRQLSLWKEDESVHAVVVRAVPGNAFCAGGDIRSLYFSGQINDAEQMQFFWHEYRLNHFIHHFCKPYISLIDGIVMGGGVGISMHGSHPIASERLVFAMPETSIGFFPDIGASYLLTRCPGHLGIYLGLTGNRLGALETMKAGLVKKIVSSEQMPVLFDALMNEDLSKDAFERVDRCLMDFAMVPSAEEVNQHLIDICFAHPTVELIRESLQDVKGEWAEGVDATLAQKSPLSLKVTLAQLQKARGLSLAQCLQMDYDIVSHFMHGNDFYEGVRALLIDKDKKPKWNPARLDLVTENIVQSYFDRSHAALEWV</sequence>
<name>A0A378J6M5_9GAMM</name>
<evidence type="ECO:0000313" key="8">
    <source>
        <dbReference type="Proteomes" id="UP000254476"/>
    </source>
</evidence>
<organism evidence="6 8">
    <name type="scientific">Legionella gratiana</name>
    <dbReference type="NCBI Taxonomy" id="45066"/>
    <lineage>
        <taxon>Bacteria</taxon>
        <taxon>Pseudomonadati</taxon>
        <taxon>Pseudomonadota</taxon>
        <taxon>Gammaproteobacteria</taxon>
        <taxon>Legionellales</taxon>
        <taxon>Legionellaceae</taxon>
        <taxon>Legionella</taxon>
    </lineage>
</organism>
<evidence type="ECO:0000256" key="3">
    <source>
        <dbReference type="ARBA" id="ARBA00022801"/>
    </source>
</evidence>
<dbReference type="GO" id="GO:0016829">
    <property type="term" value="F:lyase activity"/>
    <property type="evidence" value="ECO:0007669"/>
    <property type="project" value="UniProtKB-KW"/>
</dbReference>
<keyword evidence="7" id="KW-1185">Reference proteome</keyword>
<dbReference type="Proteomes" id="UP000054691">
    <property type="component" value="Unassembled WGS sequence"/>
</dbReference>
<accession>A0A378J6M5</accession>
<evidence type="ECO:0000256" key="2">
    <source>
        <dbReference type="ARBA" id="ARBA00011915"/>
    </source>
</evidence>
<reference evidence="6 8" key="2">
    <citation type="submission" date="2018-06" db="EMBL/GenBank/DDBJ databases">
        <authorList>
            <consortium name="Pathogen Informatics"/>
            <person name="Doyle S."/>
        </authorList>
    </citation>
    <scope>NUCLEOTIDE SEQUENCE [LARGE SCALE GENOMIC DNA]</scope>
    <source>
        <strain evidence="6 8">NCTC12388</strain>
    </source>
</reference>